<dbReference type="InterPro" id="IPR011010">
    <property type="entry name" value="DNA_brk_join_enz"/>
</dbReference>
<name>A0A415MWA0_9FIRM</name>
<dbReference type="CDD" id="cd01189">
    <property type="entry name" value="INT_ICEBs1_C_like"/>
    <property type="match status" value="1"/>
</dbReference>
<dbReference type="PROSITE" id="PS51898">
    <property type="entry name" value="TYR_RECOMBINASE"/>
    <property type="match status" value="1"/>
</dbReference>
<dbReference type="EMBL" id="QRPD01000011">
    <property type="protein sequence ID" value="RHL86419.1"/>
    <property type="molecule type" value="Genomic_DNA"/>
</dbReference>
<dbReference type="SUPFAM" id="SSF56349">
    <property type="entry name" value="DNA breaking-rejoining enzymes"/>
    <property type="match status" value="1"/>
</dbReference>
<dbReference type="Proteomes" id="UP000283325">
    <property type="component" value="Unassembled WGS sequence"/>
</dbReference>
<evidence type="ECO:0000313" key="4">
    <source>
        <dbReference type="Proteomes" id="UP000283325"/>
    </source>
</evidence>
<dbReference type="PANTHER" id="PTHR30349:SF64">
    <property type="entry name" value="PROPHAGE INTEGRASE INTD-RELATED"/>
    <property type="match status" value="1"/>
</dbReference>
<dbReference type="InterPro" id="IPR050090">
    <property type="entry name" value="Tyrosine_recombinase_XerCD"/>
</dbReference>
<accession>A0A415MWA0</accession>
<dbReference type="Gene3D" id="1.10.443.10">
    <property type="entry name" value="Intergrase catalytic core"/>
    <property type="match status" value="1"/>
</dbReference>
<dbReference type="Pfam" id="PF00589">
    <property type="entry name" value="Phage_integrase"/>
    <property type="match status" value="1"/>
</dbReference>
<proteinExistence type="predicted"/>
<dbReference type="InterPro" id="IPR002104">
    <property type="entry name" value="Integrase_catalytic"/>
</dbReference>
<evidence type="ECO:0000259" key="2">
    <source>
        <dbReference type="PROSITE" id="PS51898"/>
    </source>
</evidence>
<dbReference type="RefSeq" id="WP_117657829.1">
    <property type="nucleotide sequence ID" value="NZ_QRPD01000011.1"/>
</dbReference>
<organism evidence="3 4">
    <name type="scientific">Dorea formicigenerans</name>
    <dbReference type="NCBI Taxonomy" id="39486"/>
    <lineage>
        <taxon>Bacteria</taxon>
        <taxon>Bacillati</taxon>
        <taxon>Bacillota</taxon>
        <taxon>Clostridia</taxon>
        <taxon>Lachnospirales</taxon>
        <taxon>Lachnospiraceae</taxon>
        <taxon>Dorea</taxon>
    </lineage>
</organism>
<feature type="domain" description="Tyr recombinase" evidence="2">
    <location>
        <begin position="219"/>
        <end position="413"/>
    </location>
</feature>
<reference evidence="3 4" key="1">
    <citation type="submission" date="2018-08" db="EMBL/GenBank/DDBJ databases">
        <title>A genome reference for cultivated species of the human gut microbiota.</title>
        <authorList>
            <person name="Zou Y."/>
            <person name="Xue W."/>
            <person name="Luo G."/>
        </authorList>
    </citation>
    <scope>NUCLEOTIDE SEQUENCE [LARGE SCALE GENOMIC DNA]</scope>
    <source>
        <strain evidence="3 4">AF36-1BH</strain>
    </source>
</reference>
<dbReference type="GO" id="GO:0015074">
    <property type="term" value="P:DNA integration"/>
    <property type="evidence" value="ECO:0007669"/>
    <property type="project" value="InterPro"/>
</dbReference>
<dbReference type="InterPro" id="IPR013762">
    <property type="entry name" value="Integrase-like_cat_sf"/>
</dbReference>
<dbReference type="AlphaFoldDB" id="A0A415MWA0"/>
<dbReference type="GO" id="GO:0006310">
    <property type="term" value="P:DNA recombination"/>
    <property type="evidence" value="ECO:0007669"/>
    <property type="project" value="UniProtKB-KW"/>
</dbReference>
<gene>
    <name evidence="3" type="ORF">DWZ98_12070</name>
</gene>
<evidence type="ECO:0000256" key="1">
    <source>
        <dbReference type="ARBA" id="ARBA00023172"/>
    </source>
</evidence>
<comment type="caution">
    <text evidence="3">The sequence shown here is derived from an EMBL/GenBank/DDBJ whole genome shotgun (WGS) entry which is preliminary data.</text>
</comment>
<protein>
    <submittedName>
        <fullName evidence="3">Site-specific integrase</fullName>
    </submittedName>
</protein>
<dbReference type="PANTHER" id="PTHR30349">
    <property type="entry name" value="PHAGE INTEGRASE-RELATED"/>
    <property type="match status" value="1"/>
</dbReference>
<evidence type="ECO:0000313" key="3">
    <source>
        <dbReference type="EMBL" id="RHL86419.1"/>
    </source>
</evidence>
<sequence length="420" mass="49447">MKMATDINSNNITFISNDAMLHYIVQHDNIDIVGVRNDMEREMNNSYLEQHNHNVWRGNDGKWRTYIDDETNPRGYVLKVRTTQKAIEDLIIKHYKDKELDPFIDQVFHEWNNQRLSYGEISNQSYNRYMNDFKRFFPKNCSLMKKKFSEINENDLEAFIKETIHEKNLTSKTYSGLRTIIIGTFKYGKSKHFTNLSITTFFGDLELSKRAFTKKVVDKESEIFNEDEINLVKKYLHKRGTIRDLGILLAFETGLRVGELSALKKEDIQKDKHCIHIQRTEINYKDYVTNERICEIQNFPKTDAGDRYLFVPDTALELLDEILSLNPNSEYLFSEKGKRIRSNAFNRRLTRACDDLHIKHRSMHKVRKTYATALIDAKVDESTITEQLGHTDIATTKRFYYRSNKNNNTKLMQINQALSC</sequence>
<keyword evidence="1" id="KW-0233">DNA recombination</keyword>
<dbReference type="GO" id="GO:0003677">
    <property type="term" value="F:DNA binding"/>
    <property type="evidence" value="ECO:0007669"/>
    <property type="project" value="InterPro"/>
</dbReference>